<dbReference type="InterPro" id="IPR020046">
    <property type="entry name" value="5-3_exonucl_a-hlix_arch_N"/>
</dbReference>
<keyword evidence="10" id="KW-0269">Exonuclease</keyword>
<dbReference type="InterPro" id="IPR018320">
    <property type="entry name" value="DNA_polymerase_1"/>
</dbReference>
<dbReference type="SUPFAM" id="SSF88723">
    <property type="entry name" value="PIN domain-like"/>
    <property type="match status" value="1"/>
</dbReference>
<dbReference type="GO" id="GO:0008408">
    <property type="term" value="F:3'-5' exonuclease activity"/>
    <property type="evidence" value="ECO:0007669"/>
    <property type="project" value="InterPro"/>
</dbReference>
<dbReference type="Gene3D" id="3.30.70.370">
    <property type="match status" value="1"/>
</dbReference>
<dbReference type="GO" id="GO:0003677">
    <property type="term" value="F:DNA binding"/>
    <property type="evidence" value="ECO:0007669"/>
    <property type="project" value="UniProtKB-UniRule"/>
</dbReference>
<dbReference type="InterPro" id="IPR001098">
    <property type="entry name" value="DNA-dir_DNA_pol_A_palm_dom"/>
</dbReference>
<dbReference type="Gene3D" id="1.20.1060.10">
    <property type="entry name" value="Taq DNA Polymerase, Chain T, domain 4"/>
    <property type="match status" value="1"/>
</dbReference>
<evidence type="ECO:0000259" key="17">
    <source>
        <dbReference type="SMART" id="SM00475"/>
    </source>
</evidence>
<dbReference type="Pfam" id="PF01612">
    <property type="entry name" value="DNA_pol_A_exo1"/>
    <property type="match status" value="1"/>
</dbReference>
<reference evidence="19 20" key="1">
    <citation type="submission" date="2015-12" db="EMBL/GenBank/DDBJ databases">
        <title>Draft genome of Thermovenabulum gondwanense isolated from a red thermophilic microbial mat colonisisng an outflow channel of a bore well.</title>
        <authorList>
            <person name="Patel B.K."/>
        </authorList>
    </citation>
    <scope>NUCLEOTIDE SEQUENCE [LARGE SCALE GENOMIC DNA]</scope>
    <source>
        <strain evidence="19 20">R270</strain>
    </source>
</reference>
<keyword evidence="6 16" id="KW-0235">DNA replication</keyword>
<keyword evidence="7" id="KW-0540">Nuclease</keyword>
<comment type="similarity">
    <text evidence="1 16">Belongs to the DNA polymerase type-A family.</text>
</comment>
<keyword evidence="20" id="KW-1185">Reference proteome</keyword>
<keyword evidence="12 16" id="KW-0238">DNA-binding</keyword>
<comment type="subunit">
    <text evidence="16">Single-chain monomer with multiple functions.</text>
</comment>
<keyword evidence="4 16" id="KW-0808">Transferase</keyword>
<dbReference type="CDD" id="cd09859">
    <property type="entry name" value="PIN_53EXO"/>
    <property type="match status" value="1"/>
</dbReference>
<keyword evidence="8 16" id="KW-0227">DNA damage</keyword>
<dbReference type="Gene3D" id="1.10.150.20">
    <property type="entry name" value="5' to 3' exonuclease, C-terminal subdomain"/>
    <property type="match status" value="2"/>
</dbReference>
<comment type="caution">
    <text evidence="19">The sequence shown here is derived from an EMBL/GenBank/DDBJ whole genome shotgun (WGS) entry which is preliminary data.</text>
</comment>
<evidence type="ECO:0000256" key="2">
    <source>
        <dbReference type="ARBA" id="ARBA00012417"/>
    </source>
</evidence>
<dbReference type="InterPro" id="IPR036279">
    <property type="entry name" value="5-3_exonuclease_C_sf"/>
</dbReference>
<dbReference type="SMART" id="SM00482">
    <property type="entry name" value="POLAc"/>
    <property type="match status" value="1"/>
</dbReference>
<dbReference type="SUPFAM" id="SSF56672">
    <property type="entry name" value="DNA/RNA polymerases"/>
    <property type="match status" value="1"/>
</dbReference>
<dbReference type="FunFam" id="3.40.50.1010:FF:000001">
    <property type="entry name" value="DNA polymerase I"/>
    <property type="match status" value="1"/>
</dbReference>
<sequence>MGKLLLIDGNSLMHRAYYAIPTLTTSKGVPTNAVYGFTNMLFRLLKEEKPDFIAVAFDKKAPTFRHLEFEEYKATRAKAPEELLGQFSILKEILSAMNIKFLEIEGFEADDVLGTLSKKAEEEGLFTLIVTGDKDALQLLSEKTHVMLTKKGITEMEVYDPEKFVNKYEFSPQFLPDMKGLMGDASDNIPGVPGVGEKTAIKLLKEYQNLENLYNALSAQGDERVKGKLKDNLLAYKEQALKSKRLATIIRDIPLNLDFNELKIKVPDREKLINLFRELEFNTLIKRLAESADVSGERKQAEKVLQIEEVYKEEGNEQRDEIAYGIKDIEDLYRLKEDAKSAGVLSLFLTPERVLFSEGRKVFSLGNSFLQEEDIKNLLRELFLMNGIKKIAHDGKGLIQFFARNGIDFSYEFDTMIAAYLLNSSRNRYDLETVAYEYLGVELKDKPDEEKCFTLIPLEGVLEERIKNDGMEGLLYFIELPICHILADMEMTGFKVDREKLKKLSAEFGERLMELTGGIYKLAGTSFNINSTKQLGEVLFEKLQLPTVKKKKTGYSTDAEVLEKLKGAHPIIEKLLEYRFLMKMKSTYADGLLNLVDKVTSRIHTSFNQTITATGRISSTEPNLQNIPVKTDIGRKIRGVFVADGPDHLLLSADYSQIELRILAHMSGDEKLIESFVKGEDIHARTASEVFGIPIEKVTPEMRNRAKAVNFGIIYGISDFGLAQNLNIPTKEAKEYIENYFKRYPKVKEFIENTVKKARVSGYVTTLFNRRRYLPEITSRNFNLRSFAERAAVNSPIQGTAADIIKLAMVKIYRELKRRGYKTKLLLQIHDELIFDVPLEELDAVKNLVKYHMEKVVELKVPLIVDVKEGYTWEELK</sequence>
<evidence type="ECO:0000313" key="20">
    <source>
        <dbReference type="Proteomes" id="UP000075737"/>
    </source>
</evidence>
<evidence type="ECO:0000256" key="4">
    <source>
        <dbReference type="ARBA" id="ARBA00022679"/>
    </source>
</evidence>
<dbReference type="PATRIC" id="fig|520767.4.peg.2172"/>
<dbReference type="InterPro" id="IPR002421">
    <property type="entry name" value="5-3_exonuclease"/>
</dbReference>
<dbReference type="InterPro" id="IPR029060">
    <property type="entry name" value="PIN-like_dom_sf"/>
</dbReference>
<dbReference type="FunFam" id="1.10.150.20:FF:000002">
    <property type="entry name" value="DNA polymerase I"/>
    <property type="match status" value="1"/>
</dbReference>
<dbReference type="GO" id="GO:0008409">
    <property type="term" value="F:5'-3' exonuclease activity"/>
    <property type="evidence" value="ECO:0007669"/>
    <property type="project" value="InterPro"/>
</dbReference>
<feature type="domain" description="5'-3' exonuclease" evidence="17">
    <location>
        <begin position="2"/>
        <end position="265"/>
    </location>
</feature>
<evidence type="ECO:0000256" key="9">
    <source>
        <dbReference type="ARBA" id="ARBA00022801"/>
    </source>
</evidence>
<dbReference type="AlphaFoldDB" id="A0A161Q9J0"/>
<dbReference type="SMART" id="SM00279">
    <property type="entry name" value="HhH2"/>
    <property type="match status" value="1"/>
</dbReference>
<dbReference type="SUPFAM" id="SSF47807">
    <property type="entry name" value="5' to 3' exonuclease, C-terminal subdomain"/>
    <property type="match status" value="1"/>
</dbReference>
<dbReference type="FunFam" id="1.10.150.20:FF:000003">
    <property type="entry name" value="DNA polymerase I"/>
    <property type="match status" value="1"/>
</dbReference>
<dbReference type="InterPro" id="IPR002298">
    <property type="entry name" value="DNA_polymerase_A"/>
</dbReference>
<evidence type="ECO:0000256" key="3">
    <source>
        <dbReference type="ARBA" id="ARBA00020311"/>
    </source>
</evidence>
<dbReference type="CDD" id="cd09898">
    <property type="entry name" value="H3TH_53EXO"/>
    <property type="match status" value="1"/>
</dbReference>
<dbReference type="NCBIfam" id="NF004397">
    <property type="entry name" value="PRK05755.1"/>
    <property type="match status" value="1"/>
</dbReference>
<name>A0A161Q9J0_9FIRM</name>
<dbReference type="GO" id="GO:0003887">
    <property type="term" value="F:DNA-directed DNA polymerase activity"/>
    <property type="evidence" value="ECO:0007669"/>
    <property type="project" value="UniProtKB-UniRule"/>
</dbReference>
<evidence type="ECO:0000256" key="8">
    <source>
        <dbReference type="ARBA" id="ARBA00022763"/>
    </source>
</evidence>
<dbReference type="CDD" id="cd08637">
    <property type="entry name" value="DNA_pol_A_pol_I_C"/>
    <property type="match status" value="1"/>
</dbReference>
<evidence type="ECO:0000256" key="12">
    <source>
        <dbReference type="ARBA" id="ARBA00023125"/>
    </source>
</evidence>
<dbReference type="SUPFAM" id="SSF53098">
    <property type="entry name" value="Ribonuclease H-like"/>
    <property type="match status" value="1"/>
</dbReference>
<keyword evidence="9" id="KW-0378">Hydrolase</keyword>
<dbReference type="InterPro" id="IPR020045">
    <property type="entry name" value="DNA_polI_H3TH"/>
</dbReference>
<evidence type="ECO:0000256" key="13">
    <source>
        <dbReference type="ARBA" id="ARBA00023204"/>
    </source>
</evidence>
<accession>A0A161Q9J0</accession>
<dbReference type="Pfam" id="PF02739">
    <property type="entry name" value="5_3_exonuc_N"/>
    <property type="match status" value="1"/>
</dbReference>
<dbReference type="STRING" id="520767.ATZ99_20500"/>
<dbReference type="PRINTS" id="PR00868">
    <property type="entry name" value="DNAPOLI"/>
</dbReference>
<dbReference type="InterPro" id="IPR019760">
    <property type="entry name" value="DNA-dir_DNA_pol_A_CS"/>
</dbReference>
<organism evidence="19 20">
    <name type="scientific">Thermovenabulum gondwanense</name>
    <dbReference type="NCBI Taxonomy" id="520767"/>
    <lineage>
        <taxon>Bacteria</taxon>
        <taxon>Bacillati</taxon>
        <taxon>Bacillota</taxon>
        <taxon>Clostridia</taxon>
        <taxon>Thermosediminibacterales</taxon>
        <taxon>Thermosediminibacteraceae</taxon>
        <taxon>Thermovenabulum</taxon>
    </lineage>
</organism>
<gene>
    <name evidence="16 19" type="primary">polA</name>
    <name evidence="19" type="ORF">ATZ99_20500</name>
</gene>
<dbReference type="RefSeq" id="WP_068749150.1">
    <property type="nucleotide sequence ID" value="NZ_LOHZ01000043.1"/>
</dbReference>
<dbReference type="NCBIfam" id="TIGR00593">
    <property type="entry name" value="pola"/>
    <property type="match status" value="1"/>
</dbReference>
<dbReference type="InterPro" id="IPR043502">
    <property type="entry name" value="DNA/RNA_pol_sf"/>
</dbReference>
<dbReference type="OrthoDB" id="9806424at2"/>
<dbReference type="EC" id="2.7.7.7" evidence="2 15"/>
<dbReference type="InterPro" id="IPR036397">
    <property type="entry name" value="RNaseH_sf"/>
</dbReference>
<dbReference type="PANTHER" id="PTHR10133">
    <property type="entry name" value="DNA POLYMERASE I"/>
    <property type="match status" value="1"/>
</dbReference>
<proteinExistence type="inferred from homology"/>
<dbReference type="Pfam" id="PF01367">
    <property type="entry name" value="5_3_exonuc"/>
    <property type="match status" value="1"/>
</dbReference>
<dbReference type="CDD" id="cd06140">
    <property type="entry name" value="DNA_polA_I_Bacillus_like_exo"/>
    <property type="match status" value="1"/>
</dbReference>
<evidence type="ECO:0000256" key="14">
    <source>
        <dbReference type="ARBA" id="ARBA00049244"/>
    </source>
</evidence>
<evidence type="ECO:0000256" key="16">
    <source>
        <dbReference type="RuleBase" id="RU004460"/>
    </source>
</evidence>
<dbReference type="InterPro" id="IPR008918">
    <property type="entry name" value="HhH2"/>
</dbReference>
<dbReference type="PROSITE" id="PS00447">
    <property type="entry name" value="DNA_POLYMERASE_A"/>
    <property type="match status" value="1"/>
</dbReference>
<dbReference type="Gene3D" id="3.40.50.1010">
    <property type="entry name" value="5'-nuclease"/>
    <property type="match status" value="1"/>
</dbReference>
<evidence type="ECO:0000256" key="5">
    <source>
        <dbReference type="ARBA" id="ARBA00022695"/>
    </source>
</evidence>
<evidence type="ECO:0000313" key="19">
    <source>
        <dbReference type="EMBL" id="KYO64290.1"/>
    </source>
</evidence>
<feature type="domain" description="DNA-directed DNA polymerase family A palm" evidence="18">
    <location>
        <begin position="634"/>
        <end position="841"/>
    </location>
</feature>
<evidence type="ECO:0000259" key="18">
    <source>
        <dbReference type="SMART" id="SM00482"/>
    </source>
</evidence>
<dbReference type="Proteomes" id="UP000075737">
    <property type="component" value="Unassembled WGS sequence"/>
</dbReference>
<protein>
    <recommendedName>
        <fullName evidence="3 15">DNA polymerase I</fullName>
        <ecNumber evidence="2 15">2.7.7.7</ecNumber>
    </recommendedName>
</protein>
<dbReference type="Gene3D" id="3.30.420.10">
    <property type="entry name" value="Ribonuclease H-like superfamily/Ribonuclease H"/>
    <property type="match status" value="1"/>
</dbReference>
<evidence type="ECO:0000256" key="15">
    <source>
        <dbReference type="NCBIfam" id="TIGR00593"/>
    </source>
</evidence>
<dbReference type="FunFam" id="1.20.1060.10:FF:000001">
    <property type="entry name" value="DNA polymerase I"/>
    <property type="match status" value="1"/>
</dbReference>
<dbReference type="InterPro" id="IPR012337">
    <property type="entry name" value="RNaseH-like_sf"/>
</dbReference>
<dbReference type="GO" id="GO:0006302">
    <property type="term" value="P:double-strand break repair"/>
    <property type="evidence" value="ECO:0007669"/>
    <property type="project" value="TreeGrafter"/>
</dbReference>
<dbReference type="Pfam" id="PF00476">
    <property type="entry name" value="DNA_pol_A"/>
    <property type="match status" value="1"/>
</dbReference>
<keyword evidence="13 16" id="KW-0234">DNA repair</keyword>
<dbReference type="EMBL" id="LOHZ01000043">
    <property type="protein sequence ID" value="KYO64290.1"/>
    <property type="molecule type" value="Genomic_DNA"/>
</dbReference>
<dbReference type="PANTHER" id="PTHR10133:SF27">
    <property type="entry name" value="DNA POLYMERASE NU"/>
    <property type="match status" value="1"/>
</dbReference>
<keyword evidence="11 16" id="KW-0239">DNA-directed DNA polymerase</keyword>
<comment type="catalytic activity">
    <reaction evidence="14 16">
        <text>DNA(n) + a 2'-deoxyribonucleoside 5'-triphosphate = DNA(n+1) + diphosphate</text>
        <dbReference type="Rhea" id="RHEA:22508"/>
        <dbReference type="Rhea" id="RHEA-COMP:17339"/>
        <dbReference type="Rhea" id="RHEA-COMP:17340"/>
        <dbReference type="ChEBI" id="CHEBI:33019"/>
        <dbReference type="ChEBI" id="CHEBI:61560"/>
        <dbReference type="ChEBI" id="CHEBI:173112"/>
        <dbReference type="EC" id="2.7.7.7"/>
    </reaction>
</comment>
<evidence type="ECO:0000256" key="7">
    <source>
        <dbReference type="ARBA" id="ARBA00022722"/>
    </source>
</evidence>
<evidence type="ECO:0000256" key="10">
    <source>
        <dbReference type="ARBA" id="ARBA00022839"/>
    </source>
</evidence>
<dbReference type="GO" id="GO:0006261">
    <property type="term" value="P:DNA-templated DNA replication"/>
    <property type="evidence" value="ECO:0007669"/>
    <property type="project" value="UniProtKB-UniRule"/>
</dbReference>
<keyword evidence="5 16" id="KW-0548">Nucleotidyltransferase</keyword>
<evidence type="ECO:0000256" key="1">
    <source>
        <dbReference type="ARBA" id="ARBA00007705"/>
    </source>
</evidence>
<evidence type="ECO:0000256" key="6">
    <source>
        <dbReference type="ARBA" id="ARBA00022705"/>
    </source>
</evidence>
<evidence type="ECO:0000256" key="11">
    <source>
        <dbReference type="ARBA" id="ARBA00022932"/>
    </source>
</evidence>
<dbReference type="SMART" id="SM00475">
    <property type="entry name" value="53EXOc"/>
    <property type="match status" value="1"/>
</dbReference>
<dbReference type="InterPro" id="IPR002562">
    <property type="entry name" value="3'-5'_exonuclease_dom"/>
</dbReference>